<dbReference type="Proteomes" id="UP000245771">
    <property type="component" value="Unassembled WGS sequence"/>
</dbReference>
<protein>
    <submittedName>
        <fullName evidence="11">Endoplasmic reticulum vesicle protein 25</fullName>
    </submittedName>
</protein>
<evidence type="ECO:0000256" key="6">
    <source>
        <dbReference type="ARBA" id="ARBA00023136"/>
    </source>
</evidence>
<accession>A0A316V438</accession>
<keyword evidence="12" id="KW-1185">Reference proteome</keyword>
<evidence type="ECO:0000256" key="5">
    <source>
        <dbReference type="ARBA" id="ARBA00022989"/>
    </source>
</evidence>
<evidence type="ECO:0000256" key="7">
    <source>
        <dbReference type="SAM" id="Coils"/>
    </source>
</evidence>
<evidence type="ECO:0000256" key="4">
    <source>
        <dbReference type="ARBA" id="ARBA00022729"/>
    </source>
</evidence>
<comment type="similarity">
    <text evidence="2">Belongs to the EMP24/GP25L family.</text>
</comment>
<dbReference type="SMART" id="SM01190">
    <property type="entry name" value="EMP24_GP25L"/>
    <property type="match status" value="1"/>
</dbReference>
<feature type="chain" id="PRO_5016400910" evidence="9">
    <location>
        <begin position="26"/>
        <end position="228"/>
    </location>
</feature>
<organism evidence="11 12">
    <name type="scientific">Meira miltonrushii</name>
    <dbReference type="NCBI Taxonomy" id="1280837"/>
    <lineage>
        <taxon>Eukaryota</taxon>
        <taxon>Fungi</taxon>
        <taxon>Dikarya</taxon>
        <taxon>Basidiomycota</taxon>
        <taxon>Ustilaginomycotina</taxon>
        <taxon>Exobasidiomycetes</taxon>
        <taxon>Exobasidiales</taxon>
        <taxon>Brachybasidiaceae</taxon>
        <taxon>Meira</taxon>
    </lineage>
</organism>
<dbReference type="GO" id="GO:0016020">
    <property type="term" value="C:membrane"/>
    <property type="evidence" value="ECO:0007669"/>
    <property type="project" value="UniProtKB-SubCell"/>
</dbReference>
<keyword evidence="3 8" id="KW-0812">Transmembrane</keyword>
<evidence type="ECO:0000259" key="10">
    <source>
        <dbReference type="SMART" id="SM01190"/>
    </source>
</evidence>
<dbReference type="EMBL" id="KZ819606">
    <property type="protein sequence ID" value="PWN32319.1"/>
    <property type="molecule type" value="Genomic_DNA"/>
</dbReference>
<feature type="transmembrane region" description="Helical" evidence="8">
    <location>
        <begin position="196"/>
        <end position="214"/>
    </location>
</feature>
<dbReference type="STRING" id="1280837.A0A316V438"/>
<dbReference type="RefSeq" id="XP_025352621.1">
    <property type="nucleotide sequence ID" value="XM_025496794.1"/>
</dbReference>
<keyword evidence="4 9" id="KW-0732">Signal</keyword>
<evidence type="ECO:0000313" key="11">
    <source>
        <dbReference type="EMBL" id="PWN32319.1"/>
    </source>
</evidence>
<evidence type="ECO:0000256" key="2">
    <source>
        <dbReference type="ARBA" id="ARBA00007104"/>
    </source>
</evidence>
<dbReference type="InterPro" id="IPR015720">
    <property type="entry name" value="Emp24-like"/>
</dbReference>
<feature type="coiled-coil region" evidence="7">
    <location>
        <begin position="152"/>
        <end position="179"/>
    </location>
</feature>
<comment type="subcellular location">
    <subcellularLocation>
        <location evidence="1">Membrane</location>
        <topology evidence="1">Single-pass type I membrane protein</topology>
    </subcellularLocation>
</comment>
<evidence type="ECO:0000313" key="12">
    <source>
        <dbReference type="Proteomes" id="UP000245771"/>
    </source>
</evidence>
<gene>
    <name evidence="11" type="ORF">FA14DRAFT_127384</name>
</gene>
<dbReference type="AlphaFoldDB" id="A0A316V438"/>
<evidence type="ECO:0000256" key="1">
    <source>
        <dbReference type="ARBA" id="ARBA00004479"/>
    </source>
</evidence>
<evidence type="ECO:0000256" key="8">
    <source>
        <dbReference type="SAM" id="Phobius"/>
    </source>
</evidence>
<proteinExistence type="inferred from homology"/>
<keyword evidence="6 8" id="KW-0472">Membrane</keyword>
<reference evidence="11 12" key="1">
    <citation type="journal article" date="2018" name="Mol. Biol. Evol.">
        <title>Broad Genomic Sampling Reveals a Smut Pathogenic Ancestry of the Fungal Clade Ustilaginomycotina.</title>
        <authorList>
            <person name="Kijpornyongpan T."/>
            <person name="Mondo S.J."/>
            <person name="Barry K."/>
            <person name="Sandor L."/>
            <person name="Lee J."/>
            <person name="Lipzen A."/>
            <person name="Pangilinan J."/>
            <person name="LaButti K."/>
            <person name="Hainaut M."/>
            <person name="Henrissat B."/>
            <person name="Grigoriev I.V."/>
            <person name="Spatafora J.W."/>
            <person name="Aime M.C."/>
        </authorList>
    </citation>
    <scope>NUCLEOTIDE SEQUENCE [LARGE SCALE GENOMIC DNA]</scope>
    <source>
        <strain evidence="11 12">MCA 3882</strain>
    </source>
</reference>
<dbReference type="Pfam" id="PF01105">
    <property type="entry name" value="EMP24_GP25L"/>
    <property type="match status" value="1"/>
</dbReference>
<sequence length="228" mass="25741">MGGKEGRLLTICVALLALFIFPAQAIKLDVEASHNPHVKCIWNYALSDTLVIVTINTAVPSHLPKHDYDEQRIDVEVVDGSKHNNIYLSKKNIKTETRMAINTHSHADLGVCVKNIQKKGSNLKHLVTTIDLDVDIGADAVDYNAIANQESLSGLETEMRKLEAVAEEIVTEMDYLKKREEKMRDTNESTNQRVELTAWLTVLALIVLGAWQIFHLRSFFQKRYLIDS</sequence>
<dbReference type="PANTHER" id="PTHR22811">
    <property type="entry name" value="TRANSMEMBRANE EMP24 DOMAIN-CONTAINING PROTEIN"/>
    <property type="match status" value="1"/>
</dbReference>
<keyword evidence="5 8" id="KW-1133">Transmembrane helix</keyword>
<feature type="domain" description="GOLD" evidence="10">
    <location>
        <begin position="25"/>
        <end position="221"/>
    </location>
</feature>
<dbReference type="InParanoid" id="A0A316V438"/>
<dbReference type="InterPro" id="IPR009038">
    <property type="entry name" value="GOLD_dom"/>
</dbReference>
<dbReference type="FunCoup" id="A0A316V438">
    <property type="interactions" value="662"/>
</dbReference>
<evidence type="ECO:0000256" key="3">
    <source>
        <dbReference type="ARBA" id="ARBA00022692"/>
    </source>
</evidence>
<dbReference type="GeneID" id="37018575"/>
<evidence type="ECO:0000256" key="9">
    <source>
        <dbReference type="SAM" id="SignalP"/>
    </source>
</evidence>
<keyword evidence="7" id="KW-0175">Coiled coil</keyword>
<name>A0A316V438_9BASI</name>
<dbReference type="OrthoDB" id="759142at2759"/>
<feature type="signal peptide" evidence="9">
    <location>
        <begin position="1"/>
        <end position="25"/>
    </location>
</feature>